<dbReference type="InterPro" id="IPR000408">
    <property type="entry name" value="Reg_chr_condens"/>
</dbReference>
<reference evidence="5" key="1">
    <citation type="submission" date="2013-12" db="EMBL/GenBank/DDBJ databases">
        <title>The Genome Sequence of Aphanomyces astaci APO3.</title>
        <authorList>
            <consortium name="The Broad Institute Genomics Platform"/>
            <person name="Russ C."/>
            <person name="Tyler B."/>
            <person name="van West P."/>
            <person name="Dieguez-Uribeondo J."/>
            <person name="Young S.K."/>
            <person name="Zeng Q."/>
            <person name="Gargeya S."/>
            <person name="Fitzgerald M."/>
            <person name="Abouelleil A."/>
            <person name="Alvarado L."/>
            <person name="Chapman S.B."/>
            <person name="Gainer-Dewar J."/>
            <person name="Goldberg J."/>
            <person name="Griggs A."/>
            <person name="Gujja S."/>
            <person name="Hansen M."/>
            <person name="Howarth C."/>
            <person name="Imamovic A."/>
            <person name="Ireland A."/>
            <person name="Larimer J."/>
            <person name="McCowan C."/>
            <person name="Murphy C."/>
            <person name="Pearson M."/>
            <person name="Poon T.W."/>
            <person name="Priest M."/>
            <person name="Roberts A."/>
            <person name="Saif S."/>
            <person name="Shea T."/>
            <person name="Sykes S."/>
            <person name="Wortman J."/>
            <person name="Nusbaum C."/>
            <person name="Birren B."/>
        </authorList>
    </citation>
    <scope>NUCLEOTIDE SEQUENCE [LARGE SCALE GENOMIC DNA]</scope>
    <source>
        <strain evidence="5">APO3</strain>
    </source>
</reference>
<name>W4H6P0_APHAT</name>
<dbReference type="GeneID" id="20803168"/>
<organism evidence="5">
    <name type="scientific">Aphanomyces astaci</name>
    <name type="common">Crayfish plague agent</name>
    <dbReference type="NCBI Taxonomy" id="112090"/>
    <lineage>
        <taxon>Eukaryota</taxon>
        <taxon>Sar</taxon>
        <taxon>Stramenopiles</taxon>
        <taxon>Oomycota</taxon>
        <taxon>Saprolegniomycetes</taxon>
        <taxon>Saprolegniales</taxon>
        <taxon>Verrucalvaceae</taxon>
        <taxon>Aphanomyces</taxon>
    </lineage>
</organism>
<dbReference type="InterPro" id="IPR058923">
    <property type="entry name" value="RCC1-like_dom"/>
</dbReference>
<feature type="repeat" description="RCC1" evidence="2">
    <location>
        <begin position="298"/>
        <end position="351"/>
    </location>
</feature>
<evidence type="ECO:0000259" key="4">
    <source>
        <dbReference type="Pfam" id="PF25390"/>
    </source>
</evidence>
<accession>W4H6P0</accession>
<dbReference type="RefSeq" id="XP_009822548.1">
    <property type="nucleotide sequence ID" value="XM_009824246.1"/>
</dbReference>
<keyword evidence="1" id="KW-0677">Repeat</keyword>
<evidence type="ECO:0000256" key="3">
    <source>
        <dbReference type="SAM" id="MobiDB-lite"/>
    </source>
</evidence>
<dbReference type="Gene3D" id="2.130.10.30">
    <property type="entry name" value="Regulator of chromosome condensation 1/beta-lactamase-inhibitor protein II"/>
    <property type="match status" value="2"/>
</dbReference>
<dbReference type="PRINTS" id="PR00633">
    <property type="entry name" value="RCCNDNSATION"/>
</dbReference>
<dbReference type="VEuPathDB" id="FungiDB:H257_01172"/>
<dbReference type="Pfam" id="PF13540">
    <property type="entry name" value="RCC1_2"/>
    <property type="match status" value="1"/>
</dbReference>
<proteinExistence type="predicted"/>
<gene>
    <name evidence="5" type="ORF">H257_01172</name>
</gene>
<feature type="compositionally biased region" description="Polar residues" evidence="3">
    <location>
        <begin position="827"/>
        <end position="837"/>
    </location>
</feature>
<evidence type="ECO:0000313" key="5">
    <source>
        <dbReference type="EMBL" id="ETV87685.1"/>
    </source>
</evidence>
<protein>
    <recommendedName>
        <fullName evidence="4">RCC1-like domain-containing protein</fullName>
    </recommendedName>
</protein>
<dbReference type="AlphaFoldDB" id="W4H6P0"/>
<feature type="repeat" description="RCC1" evidence="2">
    <location>
        <begin position="352"/>
        <end position="403"/>
    </location>
</feature>
<feature type="region of interest" description="Disordered" evidence="3">
    <location>
        <begin position="781"/>
        <end position="837"/>
    </location>
</feature>
<feature type="repeat" description="RCC1" evidence="2">
    <location>
        <begin position="509"/>
        <end position="561"/>
    </location>
</feature>
<dbReference type="SUPFAM" id="SSF50985">
    <property type="entry name" value="RCC1/BLIP-II"/>
    <property type="match status" value="3"/>
</dbReference>
<evidence type="ECO:0000256" key="2">
    <source>
        <dbReference type="PROSITE-ProRule" id="PRU00235"/>
    </source>
</evidence>
<dbReference type="STRING" id="112090.W4H6P0"/>
<dbReference type="PROSITE" id="PS00626">
    <property type="entry name" value="RCC1_2"/>
    <property type="match status" value="3"/>
</dbReference>
<feature type="domain" description="RCC1-like" evidence="4">
    <location>
        <begin position="281"/>
        <end position="562"/>
    </location>
</feature>
<dbReference type="OrthoDB" id="10256179at2759"/>
<feature type="repeat" description="RCC1" evidence="2">
    <location>
        <begin position="241"/>
        <end position="297"/>
    </location>
</feature>
<dbReference type="Pfam" id="PF25390">
    <property type="entry name" value="WD40_RLD"/>
    <property type="match status" value="1"/>
</dbReference>
<evidence type="ECO:0000256" key="1">
    <source>
        <dbReference type="ARBA" id="ARBA00022737"/>
    </source>
</evidence>
<sequence>MSAVRHRRRQSVLVPVNPNAYNTPRRGSAVSYVSKSNTAKAKPTVTARYSSDTLKVVEGGSSGFYSVHFQFTTPPTHPIIVSPMTNAHTLRIYPPVIKFNPEDAHLPQFFRVSVLHETDDDTRAPMTLEHSVQSIDPSFCGYSVMHEPKILTVAIFHGGGKYLMSTGDAAYGTLGQDTLDPRYEFGDVSFCHLYLNGRKTTSGHRKGTSARSTSLCDSVHVTMLSEIACGSHHAIVLDANGRLFAFGDSSRGQLGLGSRRSMAKPGVWNGIDVDGRLHSKLFGVACGAAHTVVITDDGEVLTWGDNDSGQLGMSSRQLPSLDLPKCLPWPLGHKIIHMACGLKHTMALLDTGAVVSWGYGKSGALGHGNRDNVDGPKEVVSLRGQSVFQVACGDMHSAVVLNSGELVTAGWCENGRLGRMKALDDCGCTFERVDLKGKLCSWVACGGAHTMCLTDQYDVLAFGANTFGQLGVGDCRDRAYPVEVVFFRKVRVHHVVLGKFHSLAISDDRLLYAWGNGEQGQCGLGPFPHIYTLPQLVRSVLGCPVFQIAAGDAFTLILTSNTPTLVKDLAGRDEHWRLRQKQLVASDKAHRDAIRKQLDDKTQQKFHDTMHGNHPFLAVLRQLHQSSPLALAHVQLKTPPSADAIAAAVKRSGLSRQRSLDKLQFVVDPATMAQVELKVHSPRNKTLTNPRCHSANLHGPVRTSQMLAQSPSLQRALKSAAALRRPRSGLAACIGSPRCPQQSIQIKPPRTQIMAPPTSPQAQPQWLLRQKQQMTCRRQVILRRPRSPPPAYPTDENAADNLSKPRDDQHRPPSPPPDYGVAMMGLRSTTISLPRDR</sequence>
<dbReference type="EMBL" id="KI913115">
    <property type="protein sequence ID" value="ETV87685.1"/>
    <property type="molecule type" value="Genomic_DNA"/>
</dbReference>
<dbReference type="InterPro" id="IPR009091">
    <property type="entry name" value="RCC1/BLIP-II"/>
</dbReference>
<dbReference type="PROSITE" id="PS50012">
    <property type="entry name" value="RCC1_3"/>
    <property type="match status" value="6"/>
</dbReference>
<dbReference type="PANTHER" id="PTHR22872">
    <property type="entry name" value="BTK-BINDING PROTEIN-RELATED"/>
    <property type="match status" value="1"/>
</dbReference>
<dbReference type="InterPro" id="IPR051625">
    <property type="entry name" value="Signaling_Regulatory_Domain"/>
</dbReference>
<feature type="repeat" description="RCC1" evidence="2">
    <location>
        <begin position="457"/>
        <end position="508"/>
    </location>
</feature>
<feature type="repeat" description="RCC1" evidence="2">
    <location>
        <begin position="404"/>
        <end position="456"/>
    </location>
</feature>